<keyword evidence="2" id="KW-1185">Reference proteome</keyword>
<name>A0ACC8XCD7_9FIRM</name>
<proteinExistence type="predicted"/>
<gene>
    <name evidence="1" type="ORF">AN396_01130</name>
</gene>
<organism evidence="1 2">
    <name type="scientific">Candidatus Epulonipiscium fishelsonii</name>
    <dbReference type="NCBI Taxonomy" id="77094"/>
    <lineage>
        <taxon>Bacteria</taxon>
        <taxon>Bacillati</taxon>
        <taxon>Bacillota</taxon>
        <taxon>Clostridia</taxon>
        <taxon>Lachnospirales</taxon>
        <taxon>Lachnospiraceae</taxon>
        <taxon>Candidatus Epulonipiscium</taxon>
    </lineage>
</organism>
<dbReference type="EMBL" id="LJDB01000055">
    <property type="protein sequence ID" value="ONI40204.1"/>
    <property type="molecule type" value="Genomic_DNA"/>
</dbReference>
<evidence type="ECO:0000313" key="1">
    <source>
        <dbReference type="EMBL" id="ONI40204.1"/>
    </source>
</evidence>
<protein>
    <submittedName>
        <fullName evidence="1">Uncharacterized protein</fullName>
    </submittedName>
</protein>
<evidence type="ECO:0000313" key="2">
    <source>
        <dbReference type="Proteomes" id="UP000188605"/>
    </source>
</evidence>
<accession>A0ACC8XCD7</accession>
<sequence>MKRKKEKNMKKIKFLALLAAMALSVTGCGGDKADGEIVVEGQQGANPGAGGIDATITVQAEKTWMPHYEAAAARVLAENPNASIEIIEMGSFDVFDLIDSTDITNEDIADVFALPLDRVYGMAQNEVLAAMDAPAMAARIGGWDDFDAGLGGAFNIDGSYLAFPLNIETLIVYANKANAAKNGIDLTTPVEFSDLGYEEMLSVVHDAWFGVAFTNSIALNLLDVEPDGTFKTDLTKNFSELTPAQQQFFTSLFDYWKAHYAGATDLWDKDAAWGYVDASFMSGGPTSLRIDGPWAAPAMAEKTNGGADLEILPLDFITLNGNPLRHWKSGWGLAINARIEEDPAKMALAEEMIEEIVNPAYAESLFNVSGKILENVPVEVYQVSGLDDMSKEIIAATLESYNEAVSRPLFTEWGQVWGTWQNALLSWSATQPKNVEEAYKEVQASFEAMMSSI</sequence>
<reference evidence="1" key="1">
    <citation type="submission" date="2016-08" db="EMBL/GenBank/DDBJ databases">
        <authorList>
            <person name="Ngugi D.K."/>
            <person name="Miyake S."/>
            <person name="Stingl U."/>
        </authorList>
    </citation>
    <scope>NUCLEOTIDE SEQUENCE</scope>
    <source>
        <strain evidence="1">SCG-B11WGA-EpuloA1</strain>
    </source>
</reference>
<comment type="caution">
    <text evidence="1">The sequence shown here is derived from an EMBL/GenBank/DDBJ whole genome shotgun (WGS) entry which is preliminary data.</text>
</comment>
<dbReference type="Proteomes" id="UP000188605">
    <property type="component" value="Unassembled WGS sequence"/>
</dbReference>